<evidence type="ECO:0000313" key="2">
    <source>
        <dbReference type="Proteomes" id="UP000198504"/>
    </source>
</evidence>
<gene>
    <name evidence="1" type="ORF">SAMN05421756_103445</name>
</gene>
<name>A0A1H9G0B1_9ACTN</name>
<accession>A0A1H9G0B1</accession>
<dbReference type="Proteomes" id="UP000198504">
    <property type="component" value="Unassembled WGS sequence"/>
</dbReference>
<dbReference type="AlphaFoldDB" id="A0A1H9G0B1"/>
<sequence length="135" mass="14624">MFWNLIGRLGPDLCPGRLTIAHGALDRHQALAFGWQLERAAAGLDSLAHRRHARQAREHRMPDRDLEPGPVASLPTGTPSFRELQLTVVALGQDAWAAVVAVPTLLAASWPLELGRHLLDLAEPPLVRSGLARGA</sequence>
<dbReference type="EMBL" id="FOFA01000003">
    <property type="protein sequence ID" value="SEQ43353.1"/>
    <property type="molecule type" value="Genomic_DNA"/>
</dbReference>
<evidence type="ECO:0000313" key="1">
    <source>
        <dbReference type="EMBL" id="SEQ43353.1"/>
    </source>
</evidence>
<reference evidence="2" key="1">
    <citation type="submission" date="2016-10" db="EMBL/GenBank/DDBJ databases">
        <authorList>
            <person name="Varghese N."/>
            <person name="Submissions S."/>
        </authorList>
    </citation>
    <scope>NUCLEOTIDE SEQUENCE [LARGE SCALE GENOMIC DNA]</scope>
    <source>
        <strain evidence="2">CGMCC 4.6856</strain>
    </source>
</reference>
<organism evidence="1 2">
    <name type="scientific">Microlunatus flavus</name>
    <dbReference type="NCBI Taxonomy" id="1036181"/>
    <lineage>
        <taxon>Bacteria</taxon>
        <taxon>Bacillati</taxon>
        <taxon>Actinomycetota</taxon>
        <taxon>Actinomycetes</taxon>
        <taxon>Propionibacteriales</taxon>
        <taxon>Propionibacteriaceae</taxon>
        <taxon>Microlunatus</taxon>
    </lineage>
</organism>
<protein>
    <submittedName>
        <fullName evidence="1">Uncharacterized protein</fullName>
    </submittedName>
</protein>
<proteinExistence type="predicted"/>
<dbReference type="RefSeq" id="WP_091179323.1">
    <property type="nucleotide sequence ID" value="NZ_FOFA01000003.1"/>
</dbReference>
<keyword evidence="2" id="KW-1185">Reference proteome</keyword>